<reference evidence="2 3" key="1">
    <citation type="submission" date="2018-12" db="EMBL/GenBank/DDBJ databases">
        <title>Draft genome sequence of Haloarcula hispinica strain 18.1, an halophilic archaeon isolated from Chott El Jerid of Southern Tunisia.</title>
        <authorList>
            <person name="Najjari A."/>
            <person name="Ben Dhia O."/>
            <person name="Ferjani R."/>
            <person name="Mahjoubi M."/>
            <person name="Sghaier H."/>
            <person name="Elshahed M."/>
            <person name="Ouzari H.I."/>
            <person name="Cherid A."/>
            <person name="Youssef N."/>
        </authorList>
    </citation>
    <scope>NUCLEOTIDE SEQUENCE [LARGE SCALE GENOMIC DNA]</scope>
    <source>
        <strain evidence="2 3">18.1</strain>
    </source>
</reference>
<gene>
    <name evidence="2" type="ORF">ELS20_17870</name>
</gene>
<dbReference type="AlphaFoldDB" id="A0A482SXE2"/>
<sequence length="42" mass="4510">MSNTADDGRADGSPPSTAEFTPERVLSVFRDRTDQAKPLTAT</sequence>
<feature type="compositionally biased region" description="Basic and acidic residues" evidence="1">
    <location>
        <begin position="1"/>
        <end position="10"/>
    </location>
</feature>
<feature type="non-terminal residue" evidence="2">
    <location>
        <position position="42"/>
    </location>
</feature>
<accession>A0A482SXE2</accession>
<protein>
    <submittedName>
        <fullName evidence="2">ArsR family transcriptional regulator</fullName>
    </submittedName>
</protein>
<comment type="caution">
    <text evidence="2">The sequence shown here is derived from an EMBL/GenBank/DDBJ whole genome shotgun (WGS) entry which is preliminary data.</text>
</comment>
<evidence type="ECO:0000313" key="3">
    <source>
        <dbReference type="Proteomes" id="UP000293535"/>
    </source>
</evidence>
<proteinExistence type="predicted"/>
<feature type="region of interest" description="Disordered" evidence="1">
    <location>
        <begin position="1"/>
        <end position="42"/>
    </location>
</feature>
<name>A0A482SXE2_HALHI</name>
<dbReference type="EMBL" id="RZIG01000004">
    <property type="protein sequence ID" value="RYJ08004.1"/>
    <property type="molecule type" value="Genomic_DNA"/>
</dbReference>
<dbReference type="Proteomes" id="UP000293535">
    <property type="component" value="Unassembled WGS sequence"/>
</dbReference>
<evidence type="ECO:0000256" key="1">
    <source>
        <dbReference type="SAM" id="MobiDB-lite"/>
    </source>
</evidence>
<evidence type="ECO:0000313" key="2">
    <source>
        <dbReference type="EMBL" id="RYJ08004.1"/>
    </source>
</evidence>
<organism evidence="2 3">
    <name type="scientific">Haloarcula hispanica</name>
    <dbReference type="NCBI Taxonomy" id="51589"/>
    <lineage>
        <taxon>Archaea</taxon>
        <taxon>Methanobacteriati</taxon>
        <taxon>Methanobacteriota</taxon>
        <taxon>Stenosarchaea group</taxon>
        <taxon>Halobacteria</taxon>
        <taxon>Halobacteriales</taxon>
        <taxon>Haloarculaceae</taxon>
        <taxon>Haloarcula</taxon>
    </lineage>
</organism>